<dbReference type="PANTHER" id="PTHR23040">
    <property type="match status" value="1"/>
</dbReference>
<evidence type="ECO:0000256" key="2">
    <source>
        <dbReference type="ARBA" id="ARBA00022490"/>
    </source>
</evidence>
<dbReference type="PROSITE" id="PS50005">
    <property type="entry name" value="TPR"/>
    <property type="match status" value="1"/>
</dbReference>
<dbReference type="GeneTree" id="ENSGT00390000007911"/>
<accession>A0A8D3A4H3</accession>
<name>A0A8D3A4H3_SCOMX</name>
<dbReference type="GO" id="GO:0005930">
    <property type="term" value="C:axoneme"/>
    <property type="evidence" value="ECO:0007669"/>
    <property type="project" value="UniProtKB-SubCell"/>
</dbReference>
<evidence type="ECO:0000256" key="7">
    <source>
        <dbReference type="ARBA" id="ARBA00034139"/>
    </source>
</evidence>
<gene>
    <name evidence="11" type="primary">LOC118289291</name>
</gene>
<dbReference type="GO" id="GO:0061371">
    <property type="term" value="P:determination of heart left/right asymmetry"/>
    <property type="evidence" value="ECO:0007669"/>
    <property type="project" value="Ensembl"/>
</dbReference>
<dbReference type="GO" id="GO:0032474">
    <property type="term" value="P:otolith morphogenesis"/>
    <property type="evidence" value="ECO:0007669"/>
    <property type="project" value="Ensembl"/>
</dbReference>
<evidence type="ECO:0000256" key="4">
    <source>
        <dbReference type="ARBA" id="ARBA00022803"/>
    </source>
</evidence>
<dbReference type="Gene3D" id="1.25.40.10">
    <property type="entry name" value="Tetratricopeptide repeat domain"/>
    <property type="match status" value="2"/>
</dbReference>
<dbReference type="FunFam" id="1.25.40.10:FF:000795">
    <property type="entry name" value="Tetratricopeptide repeat protein 25"/>
    <property type="match status" value="1"/>
</dbReference>
<keyword evidence="5" id="KW-0206">Cytoskeleton</keyword>
<evidence type="ECO:0000256" key="3">
    <source>
        <dbReference type="ARBA" id="ARBA00022737"/>
    </source>
</evidence>
<organism evidence="11 12">
    <name type="scientific">Scophthalmus maximus</name>
    <name type="common">Turbot</name>
    <name type="synonym">Psetta maxima</name>
    <dbReference type="NCBI Taxonomy" id="52904"/>
    <lineage>
        <taxon>Eukaryota</taxon>
        <taxon>Metazoa</taxon>
        <taxon>Chordata</taxon>
        <taxon>Craniata</taxon>
        <taxon>Vertebrata</taxon>
        <taxon>Euteleostomi</taxon>
        <taxon>Actinopterygii</taxon>
        <taxon>Neopterygii</taxon>
        <taxon>Teleostei</taxon>
        <taxon>Neoteleostei</taxon>
        <taxon>Acanthomorphata</taxon>
        <taxon>Carangaria</taxon>
        <taxon>Pleuronectiformes</taxon>
        <taxon>Pleuronectoidei</taxon>
        <taxon>Scophthalmidae</taxon>
        <taxon>Scophthalmus</taxon>
    </lineage>
</organism>
<proteinExistence type="predicted"/>
<protein>
    <recommendedName>
        <fullName evidence="7">Outer dynein arm-docking complex subunit 4</fullName>
    </recommendedName>
    <alternativeName>
        <fullName evidence="8">Tetratricopeptide repeat protein 25</fullName>
    </alternativeName>
</protein>
<feature type="region of interest" description="Disordered" evidence="10">
    <location>
        <begin position="167"/>
        <end position="189"/>
    </location>
</feature>
<dbReference type="PANTHER" id="PTHR23040:SF1">
    <property type="entry name" value="OUTER DYNEIN ARM-DOCKING COMPLEX SUBUNIT 4"/>
    <property type="match status" value="1"/>
</dbReference>
<evidence type="ECO:0000313" key="12">
    <source>
        <dbReference type="Proteomes" id="UP000694558"/>
    </source>
</evidence>
<evidence type="ECO:0000256" key="6">
    <source>
        <dbReference type="ARBA" id="ARBA00023273"/>
    </source>
</evidence>
<comment type="subcellular location">
    <subcellularLocation>
        <location evidence="1">Cytoplasm</location>
        <location evidence="1">Cytoskeleton</location>
        <location evidence="1">Cilium axoneme</location>
    </subcellularLocation>
</comment>
<reference evidence="11" key="1">
    <citation type="submission" date="2023-05" db="EMBL/GenBank/DDBJ databases">
        <title>High-quality long-read genome of Scophthalmus maximus.</title>
        <authorList>
            <person name="Lien S."/>
            <person name="Martinez P."/>
        </authorList>
    </citation>
    <scope>NUCLEOTIDE SEQUENCE [LARGE SCALE GENOMIC DNA]</scope>
</reference>
<evidence type="ECO:0000256" key="1">
    <source>
        <dbReference type="ARBA" id="ARBA00004430"/>
    </source>
</evidence>
<dbReference type="InterPro" id="IPR019734">
    <property type="entry name" value="TPR_rpt"/>
</dbReference>
<keyword evidence="2" id="KW-0963">Cytoplasm</keyword>
<feature type="compositionally biased region" description="Basic and acidic residues" evidence="10">
    <location>
        <begin position="168"/>
        <end position="189"/>
    </location>
</feature>
<dbReference type="SUPFAM" id="SSF48452">
    <property type="entry name" value="TPR-like"/>
    <property type="match status" value="2"/>
</dbReference>
<dbReference type="InterPro" id="IPR040111">
    <property type="entry name" value="ODAD4"/>
</dbReference>
<dbReference type="AlphaFoldDB" id="A0A8D3A4H3"/>
<reference evidence="11" key="2">
    <citation type="submission" date="2025-08" db="UniProtKB">
        <authorList>
            <consortium name="Ensembl"/>
        </authorList>
    </citation>
    <scope>IDENTIFICATION</scope>
</reference>
<dbReference type="Ensembl" id="ENSSMAT00000012517.2">
    <property type="protein sequence ID" value="ENSSMAP00000012359.2"/>
    <property type="gene ID" value="ENSSMAG00000007584.2"/>
</dbReference>
<evidence type="ECO:0000256" key="9">
    <source>
        <dbReference type="PROSITE-ProRule" id="PRU00339"/>
    </source>
</evidence>
<keyword evidence="6" id="KW-0966">Cell projection</keyword>
<keyword evidence="4 9" id="KW-0802">TPR repeat</keyword>
<dbReference type="GO" id="GO:0060271">
    <property type="term" value="P:cilium assembly"/>
    <property type="evidence" value="ECO:0007669"/>
    <property type="project" value="Ensembl"/>
</dbReference>
<dbReference type="FunFam" id="1.25.40.10:FF:000189">
    <property type="entry name" value="Tetratricopeptide repeat domain 25"/>
    <property type="match status" value="1"/>
</dbReference>
<dbReference type="InterPro" id="IPR011990">
    <property type="entry name" value="TPR-like_helical_dom_sf"/>
</dbReference>
<feature type="repeat" description="TPR" evidence="9">
    <location>
        <begin position="17"/>
        <end position="50"/>
    </location>
</feature>
<dbReference type="SMART" id="SM00028">
    <property type="entry name" value="TPR"/>
    <property type="match status" value="7"/>
</dbReference>
<keyword evidence="3" id="KW-0677">Repeat</keyword>
<evidence type="ECO:0000256" key="5">
    <source>
        <dbReference type="ARBA" id="ARBA00023212"/>
    </source>
</evidence>
<sequence length="527" mass="59598">MSNSTGDREGQKPKGVFSTLVADGNWMYIKGEYKKAIESFSTALTLKPDERNCFVGRSKCYLNMGLYENALEDAEASLKEDTTFFEGLYQKAEALYYMGEFEFALVFYHRGQKLRPQIQEFRLGIQKAQEAIENCVGSPSSVKLEVKGDLSFLQKDEERTQPITVIEDLTKEDKQQPQKTPKSEKTTKKQLGDFYSDKKYLESLLRDKDLVKGKTKGGKSLKDVIRSSLTYLDACTEFSNHEKPIHARGRDSKFKQQKCSKPRSSAPCERANFLLKSLDEIDAELTSGNPEGSLKKAEEVMEMVQRWSEKEVPNKQEVLGSLHSCIGNALINLGDMDKALVHHQKDLELAKLNHSGAMSRAMDNIGKVYAQTGHLTLAIEIWEKKIPLVRGALEKTWLFHEIGLCYLKLDRYEEARDYGVRSLAAADESADDKWQMNANVLVAQSEMKLGNLESSVARFQRALTQAKLQEDDSAMNSIQKVPTLLSCVPVSPSSELHFQIFLMADIHHSTFQALDEQRVRQKGGQHR</sequence>
<evidence type="ECO:0000313" key="11">
    <source>
        <dbReference type="Ensembl" id="ENSSMAP00000012359.2"/>
    </source>
</evidence>
<dbReference type="Proteomes" id="UP000694558">
    <property type="component" value="Chromosome 19"/>
</dbReference>
<evidence type="ECO:0000256" key="10">
    <source>
        <dbReference type="SAM" id="MobiDB-lite"/>
    </source>
</evidence>
<evidence type="ECO:0000256" key="8">
    <source>
        <dbReference type="ARBA" id="ARBA00034143"/>
    </source>
</evidence>